<feature type="signal peptide" evidence="1">
    <location>
        <begin position="1"/>
        <end position="21"/>
    </location>
</feature>
<gene>
    <name evidence="3" type="ORF">CP968_32950</name>
    <name evidence="2" type="ORF">GCM10010371_33620</name>
</gene>
<dbReference type="Proteomes" id="UP000634660">
    <property type="component" value="Unassembled WGS sequence"/>
</dbReference>
<feature type="chain" id="PRO_5044622929" description="Secreted protein" evidence="1">
    <location>
        <begin position="22"/>
        <end position="416"/>
    </location>
</feature>
<dbReference type="KEGG" id="ssub:CP968_32950"/>
<evidence type="ECO:0000313" key="2">
    <source>
        <dbReference type="EMBL" id="GGZ70887.1"/>
    </source>
</evidence>
<keyword evidence="1" id="KW-0732">Signal</keyword>
<evidence type="ECO:0000256" key="1">
    <source>
        <dbReference type="SAM" id="SignalP"/>
    </source>
</evidence>
<dbReference type="EMBL" id="CP023701">
    <property type="protein sequence ID" value="QEU82432.1"/>
    <property type="molecule type" value="Genomic_DNA"/>
</dbReference>
<evidence type="ECO:0000313" key="3">
    <source>
        <dbReference type="EMBL" id="QEU82432.1"/>
    </source>
</evidence>
<evidence type="ECO:0008006" key="5">
    <source>
        <dbReference type="Google" id="ProtNLM"/>
    </source>
</evidence>
<dbReference type="Proteomes" id="UP000326831">
    <property type="component" value="Chromosome"/>
</dbReference>
<sequence>MAAAPFVTAAGAAFAPATARAATLPAGQFTLAERTANASGRFADHIAALARVLPTAGVSDVLATANRPATRLASAPAGVGGFSHGFTWNPGDQDAVEWIPQGITTSADALGAGLWPAGGKRVVLVSWYFETDPDQDKTDEFAIDKGIRVSFVDHSSASAPAYRHVLLVEPVRLADGTASYQPITKHAGGIAWYGNRLYVVDTYKGLRVFDLDRMFEVGNGLPDVCGKHTDGDYHAYDYRFVAPQIAAYDNTGTLLRFSAIGLDRASSPDSLTVTEFATSLDSPVVDYSGSGWNGNGTTIATPKIVRWPLDHTTRAPASTTATEAVTVKQGKLQGVVSRQSTHYLSRSDGPASNGYLRTVRSGADTPSTVVRLGVGCEDLSFHSATAADWAYRESVIWTLGEYAGRRSVYAVFADGS</sequence>
<dbReference type="EMBL" id="BMVX01000011">
    <property type="protein sequence ID" value="GGZ70887.1"/>
    <property type="molecule type" value="Genomic_DNA"/>
</dbReference>
<name>A0A5P2USW3_9ACTN</name>
<organism evidence="3 4">
    <name type="scientific">Streptomyces subrutilus</name>
    <dbReference type="NCBI Taxonomy" id="36818"/>
    <lineage>
        <taxon>Bacteria</taxon>
        <taxon>Bacillati</taxon>
        <taxon>Actinomycetota</taxon>
        <taxon>Actinomycetes</taxon>
        <taxon>Kitasatosporales</taxon>
        <taxon>Streptomycetaceae</taxon>
        <taxon>Streptomyces</taxon>
    </lineage>
</organism>
<proteinExistence type="predicted"/>
<reference evidence="2" key="3">
    <citation type="submission" date="2020-09" db="EMBL/GenBank/DDBJ databases">
        <authorList>
            <person name="Sun Q."/>
            <person name="Ohkuma M."/>
        </authorList>
    </citation>
    <scope>NUCLEOTIDE SEQUENCE</scope>
    <source>
        <strain evidence="2">JCM 4834</strain>
    </source>
</reference>
<keyword evidence="4" id="KW-1185">Reference proteome</keyword>
<dbReference type="AlphaFoldDB" id="A0A5P2USW3"/>
<reference evidence="3 4" key="2">
    <citation type="submission" date="2017-09" db="EMBL/GenBank/DDBJ databases">
        <authorList>
            <person name="Lee N."/>
            <person name="Cho B.-K."/>
        </authorList>
    </citation>
    <scope>NUCLEOTIDE SEQUENCE [LARGE SCALE GENOMIC DNA]</scope>
    <source>
        <strain evidence="3 4">ATCC 27467</strain>
    </source>
</reference>
<accession>A0A5P2USW3</accession>
<reference evidence="2" key="1">
    <citation type="journal article" date="2014" name="Int. J. Syst. Evol. Microbiol.">
        <title>Complete genome sequence of Corynebacterium casei LMG S-19264T (=DSM 44701T), isolated from a smear-ripened cheese.</title>
        <authorList>
            <consortium name="US DOE Joint Genome Institute (JGI-PGF)"/>
            <person name="Walter F."/>
            <person name="Albersmeier A."/>
            <person name="Kalinowski J."/>
            <person name="Ruckert C."/>
        </authorList>
    </citation>
    <scope>NUCLEOTIDE SEQUENCE</scope>
    <source>
        <strain evidence="2">JCM 4834</strain>
    </source>
</reference>
<evidence type="ECO:0000313" key="4">
    <source>
        <dbReference type="Proteomes" id="UP000326831"/>
    </source>
</evidence>
<protein>
    <recommendedName>
        <fullName evidence="5">Secreted protein</fullName>
    </recommendedName>
</protein>